<keyword evidence="11" id="KW-0732">Signal</keyword>
<evidence type="ECO:0000313" key="14">
    <source>
        <dbReference type="EMBL" id="MXO63334.1"/>
    </source>
</evidence>
<proteinExistence type="inferred from homology"/>
<comment type="subcellular location">
    <subcellularLocation>
        <location evidence="1 8">Cell outer membrane</location>
        <topology evidence="1 8">Multi-pass membrane protein</topology>
    </subcellularLocation>
</comment>
<evidence type="ECO:0000256" key="11">
    <source>
        <dbReference type="SAM" id="SignalP"/>
    </source>
</evidence>
<keyword evidence="4 8" id="KW-0812">Transmembrane</keyword>
<name>A0A844YK68_9SPHN</name>
<dbReference type="Gene3D" id="2.40.170.20">
    <property type="entry name" value="TonB-dependent receptor, beta-barrel domain"/>
    <property type="match status" value="1"/>
</dbReference>
<comment type="similarity">
    <text evidence="8 9">Belongs to the TonB-dependent receptor family.</text>
</comment>
<feature type="domain" description="TonB-dependent receptor-like beta-barrel" evidence="12">
    <location>
        <begin position="308"/>
        <end position="695"/>
    </location>
</feature>
<evidence type="ECO:0000256" key="9">
    <source>
        <dbReference type="RuleBase" id="RU003357"/>
    </source>
</evidence>
<keyword evidence="5 9" id="KW-0798">TonB box</keyword>
<keyword evidence="3 8" id="KW-1134">Transmembrane beta strand</keyword>
<evidence type="ECO:0000256" key="4">
    <source>
        <dbReference type="ARBA" id="ARBA00022692"/>
    </source>
</evidence>
<feature type="chain" id="PRO_5032835527" evidence="11">
    <location>
        <begin position="27"/>
        <end position="726"/>
    </location>
</feature>
<evidence type="ECO:0000256" key="10">
    <source>
        <dbReference type="SAM" id="MobiDB-lite"/>
    </source>
</evidence>
<feature type="region of interest" description="Disordered" evidence="10">
    <location>
        <begin position="317"/>
        <end position="340"/>
    </location>
</feature>
<evidence type="ECO:0000256" key="6">
    <source>
        <dbReference type="ARBA" id="ARBA00023136"/>
    </source>
</evidence>
<dbReference type="SUPFAM" id="SSF56935">
    <property type="entry name" value="Porins"/>
    <property type="match status" value="1"/>
</dbReference>
<dbReference type="GO" id="GO:0015344">
    <property type="term" value="F:siderophore uptake transmembrane transporter activity"/>
    <property type="evidence" value="ECO:0007669"/>
    <property type="project" value="TreeGrafter"/>
</dbReference>
<keyword evidence="15" id="KW-1185">Reference proteome</keyword>
<evidence type="ECO:0000256" key="3">
    <source>
        <dbReference type="ARBA" id="ARBA00022452"/>
    </source>
</evidence>
<evidence type="ECO:0000313" key="15">
    <source>
        <dbReference type="Proteomes" id="UP000445582"/>
    </source>
</evidence>
<keyword evidence="7 8" id="KW-0998">Cell outer membrane</keyword>
<feature type="signal peptide" evidence="11">
    <location>
        <begin position="1"/>
        <end position="26"/>
    </location>
</feature>
<evidence type="ECO:0000256" key="7">
    <source>
        <dbReference type="ARBA" id="ARBA00023237"/>
    </source>
</evidence>
<evidence type="ECO:0000259" key="12">
    <source>
        <dbReference type="Pfam" id="PF00593"/>
    </source>
</evidence>
<dbReference type="InterPro" id="IPR037066">
    <property type="entry name" value="Plug_dom_sf"/>
</dbReference>
<dbReference type="InterPro" id="IPR012910">
    <property type="entry name" value="Plug_dom"/>
</dbReference>
<feature type="domain" description="TonB-dependent receptor plug" evidence="13">
    <location>
        <begin position="70"/>
        <end position="173"/>
    </location>
</feature>
<comment type="caution">
    <text evidence="14">The sequence shown here is derived from an EMBL/GenBank/DDBJ whole genome shotgun (WGS) entry which is preliminary data.</text>
</comment>
<gene>
    <name evidence="14" type="ORF">GRI48_09955</name>
</gene>
<dbReference type="PANTHER" id="PTHR30069:SF40">
    <property type="entry name" value="TONB-DEPENDENT RECEPTOR NMB0964-RELATED"/>
    <property type="match status" value="1"/>
</dbReference>
<dbReference type="AlphaFoldDB" id="A0A844YK68"/>
<evidence type="ECO:0000256" key="5">
    <source>
        <dbReference type="ARBA" id="ARBA00023077"/>
    </source>
</evidence>
<accession>A0A844YK68</accession>
<evidence type="ECO:0000256" key="2">
    <source>
        <dbReference type="ARBA" id="ARBA00022448"/>
    </source>
</evidence>
<evidence type="ECO:0000256" key="8">
    <source>
        <dbReference type="PROSITE-ProRule" id="PRU01360"/>
    </source>
</evidence>
<dbReference type="OrthoDB" id="9795928at2"/>
<keyword evidence="14" id="KW-0675">Receptor</keyword>
<dbReference type="PANTHER" id="PTHR30069">
    <property type="entry name" value="TONB-DEPENDENT OUTER MEMBRANE RECEPTOR"/>
    <property type="match status" value="1"/>
</dbReference>
<reference evidence="14 15" key="1">
    <citation type="submission" date="2019-12" db="EMBL/GenBank/DDBJ databases">
        <title>Genomic-based taxomic classification of the family Erythrobacteraceae.</title>
        <authorList>
            <person name="Xu L."/>
        </authorList>
    </citation>
    <scope>NUCLEOTIDE SEQUENCE [LARGE SCALE GENOMIC DNA]</scope>
    <source>
        <strain evidence="14 15">MCCC 1A09965</strain>
    </source>
</reference>
<dbReference type="Pfam" id="PF00593">
    <property type="entry name" value="TonB_dep_Rec_b-barrel"/>
    <property type="match status" value="1"/>
</dbReference>
<organism evidence="14 15">
    <name type="scientific">Qipengyuania oceanensis</name>
    <dbReference type="NCBI Taxonomy" id="1463597"/>
    <lineage>
        <taxon>Bacteria</taxon>
        <taxon>Pseudomonadati</taxon>
        <taxon>Pseudomonadota</taxon>
        <taxon>Alphaproteobacteria</taxon>
        <taxon>Sphingomonadales</taxon>
        <taxon>Erythrobacteraceae</taxon>
        <taxon>Qipengyuania</taxon>
    </lineage>
</organism>
<dbReference type="EMBL" id="WTYN01000001">
    <property type="protein sequence ID" value="MXO63334.1"/>
    <property type="molecule type" value="Genomic_DNA"/>
</dbReference>
<dbReference type="InterPro" id="IPR000531">
    <property type="entry name" value="Beta-barrel_TonB"/>
</dbReference>
<dbReference type="Proteomes" id="UP000445582">
    <property type="component" value="Unassembled WGS sequence"/>
</dbReference>
<dbReference type="GO" id="GO:0009279">
    <property type="term" value="C:cell outer membrane"/>
    <property type="evidence" value="ECO:0007669"/>
    <property type="project" value="UniProtKB-SubCell"/>
</dbReference>
<sequence length="726" mass="77908">MLYHQKRLASFGASLLALSIAAPAWAQDKPTPPQSGDPSADERVEDDFHDRRLDEQGTIIVTAQGLRQFDLLAGTSVVEGAELSANMNGQVGEVLAKLPGVTASGFAPGASRPILRGFSGERVKVLVDGIGAIDVSNTSADHAVSIDPLTAESIEVLRGPAVLLYGSQAIGGAVNVIDKRIPRRVPDEPIHVDAIARADSATDLREAGASVDAPLGGGFVVHADGSWRKTGDLEIPGYALSDEFRAEILAEAEEEAGEGHLDEAEELREAAEQRGFVPNTATETWTANGGIAFFRGGSNLGVSVGIYDTAYGIPGRPGTGHAHGGDEGEGAESGEEEEGPVTIGLRQWRADLRGDVELGDGLFDELKIRGGYSDYTHTEFEGDEVGTVFDVEGIEARMQLVQNERGAWRGSIGSQFMYRDFVATGAEAFIAPNETEQFALFALQEYGNGPFQIEGSARYEMTSVDDTQDRIARDFDTFSGAIGLAYEGPRALRAGVNLSRVARAPSAEELFSDGPHIATQAYELGDPGLVKESAWGVELFARGKVGRAEFSLAAYKNWFDNYIYLSETGAEEDGLPVFAYLQDDATYTGFEGEVTYDIVDTGPLTVSTDLRGEYVRAKLSDGRSLPRIPPLSLLGALEAETDAFDARAEVQWFAAQDKVAPFETRTDGFTMVNASLTWRPMGRDSISVLVKADNIFDATGRRQASFTKDFVPLAGRNFTVGLRASF</sequence>
<dbReference type="Pfam" id="PF07715">
    <property type="entry name" value="Plug"/>
    <property type="match status" value="1"/>
</dbReference>
<dbReference type="InterPro" id="IPR036942">
    <property type="entry name" value="Beta-barrel_TonB_sf"/>
</dbReference>
<keyword evidence="2 8" id="KW-0813">Transport</keyword>
<dbReference type="GO" id="GO:0044718">
    <property type="term" value="P:siderophore transmembrane transport"/>
    <property type="evidence" value="ECO:0007669"/>
    <property type="project" value="TreeGrafter"/>
</dbReference>
<dbReference type="Gene3D" id="2.170.130.10">
    <property type="entry name" value="TonB-dependent receptor, plug domain"/>
    <property type="match status" value="1"/>
</dbReference>
<keyword evidence="6 8" id="KW-0472">Membrane</keyword>
<feature type="compositionally biased region" description="Acidic residues" evidence="10">
    <location>
        <begin position="327"/>
        <end position="339"/>
    </location>
</feature>
<dbReference type="RefSeq" id="WP_160674813.1">
    <property type="nucleotide sequence ID" value="NZ_WTYN01000001.1"/>
</dbReference>
<dbReference type="InterPro" id="IPR039426">
    <property type="entry name" value="TonB-dep_rcpt-like"/>
</dbReference>
<evidence type="ECO:0000259" key="13">
    <source>
        <dbReference type="Pfam" id="PF07715"/>
    </source>
</evidence>
<protein>
    <submittedName>
        <fullName evidence="14">TonB-dependent receptor</fullName>
    </submittedName>
</protein>
<dbReference type="PROSITE" id="PS52016">
    <property type="entry name" value="TONB_DEPENDENT_REC_3"/>
    <property type="match status" value="1"/>
</dbReference>
<evidence type="ECO:0000256" key="1">
    <source>
        <dbReference type="ARBA" id="ARBA00004571"/>
    </source>
</evidence>